<dbReference type="KEGG" id="ppv:NJ69_17165"/>
<evidence type="ECO:0000313" key="2">
    <source>
        <dbReference type="Proteomes" id="UP000258127"/>
    </source>
</evidence>
<dbReference type="Proteomes" id="UP000258127">
    <property type="component" value="Chromosome"/>
</dbReference>
<keyword evidence="2" id="KW-1185">Reference proteome</keyword>
<dbReference type="AlphaFoldDB" id="A0AAI8KF44"/>
<gene>
    <name evidence="1" type="ORF">DZC75_21055</name>
</gene>
<sequence>MNAASESAMSPVAIDHESLKVLAQWLKHHGSLRVRKTDPRRLLDARYPQGLLSDAELDALAAVWH</sequence>
<evidence type="ECO:0000313" key="1">
    <source>
        <dbReference type="EMBL" id="AXO90365.1"/>
    </source>
</evidence>
<name>A0AAI8KF44_9PSED</name>
<reference evidence="1 2" key="1">
    <citation type="submission" date="2018-08" db="EMBL/GenBank/DDBJ databases">
        <authorList>
            <person name="Lee Y."/>
            <person name="Kakembo D."/>
        </authorList>
    </citation>
    <scope>NUCLEOTIDE SEQUENCE [LARGE SCALE GENOMIC DNA]</scope>
    <source>
        <strain evidence="1 2">JBCS1880</strain>
    </source>
</reference>
<protein>
    <submittedName>
        <fullName evidence="1">Uncharacterized protein</fullName>
    </submittedName>
</protein>
<organism evidence="1 2">
    <name type="scientific">Pseudomonas parafulva</name>
    <dbReference type="NCBI Taxonomy" id="157782"/>
    <lineage>
        <taxon>Bacteria</taxon>
        <taxon>Pseudomonadati</taxon>
        <taxon>Pseudomonadota</taxon>
        <taxon>Gammaproteobacteria</taxon>
        <taxon>Pseudomonadales</taxon>
        <taxon>Pseudomonadaceae</taxon>
        <taxon>Pseudomonas</taxon>
    </lineage>
</organism>
<accession>A0AAI8KF44</accession>
<dbReference type="EMBL" id="CP031641">
    <property type="protein sequence ID" value="AXO90365.1"/>
    <property type="molecule type" value="Genomic_DNA"/>
</dbReference>
<proteinExistence type="predicted"/>